<dbReference type="SUPFAM" id="SSF51120">
    <property type="entry name" value="beta-Roll"/>
    <property type="match status" value="1"/>
</dbReference>
<keyword evidence="1" id="KW-0106">Calcium</keyword>
<evidence type="ECO:0000313" key="4">
    <source>
        <dbReference type="EMBL" id="OLQ91245.1"/>
    </source>
</evidence>
<proteinExistence type="predicted"/>
<dbReference type="InterPro" id="IPR047777">
    <property type="entry name" value="LapA-like_RM"/>
</dbReference>
<keyword evidence="5" id="KW-1185">Reference proteome</keyword>
<dbReference type="InterPro" id="IPR043824">
    <property type="entry name" value="DUF5801"/>
</dbReference>
<protein>
    <recommendedName>
        <fullName evidence="3">DUF5801 domain-containing protein</fullName>
    </recommendedName>
</protein>
<organism evidence="4 5">
    <name type="scientific">Vibrio panuliri</name>
    <dbReference type="NCBI Taxonomy" id="1381081"/>
    <lineage>
        <taxon>Bacteria</taxon>
        <taxon>Pseudomonadati</taxon>
        <taxon>Pseudomonadota</taxon>
        <taxon>Gammaproteobacteria</taxon>
        <taxon>Vibrionales</taxon>
        <taxon>Vibrionaceae</taxon>
        <taxon>Vibrio</taxon>
    </lineage>
</organism>
<dbReference type="InterPro" id="IPR018511">
    <property type="entry name" value="Hemolysin-typ_Ca-bd_CS"/>
</dbReference>
<evidence type="ECO:0000256" key="1">
    <source>
        <dbReference type="ARBA" id="ARBA00022837"/>
    </source>
</evidence>
<gene>
    <name evidence="4" type="ORF">BIY20_09945</name>
</gene>
<dbReference type="Pfam" id="PF00353">
    <property type="entry name" value="HemolysinCabind"/>
    <property type="match status" value="1"/>
</dbReference>
<feature type="domain" description="DUF5801" evidence="3">
    <location>
        <begin position="2553"/>
        <end position="2668"/>
    </location>
</feature>
<dbReference type="InterPro" id="IPR001343">
    <property type="entry name" value="Hemolysn_Ca-bd"/>
</dbReference>
<evidence type="ECO:0000256" key="2">
    <source>
        <dbReference type="SAM" id="MobiDB-lite"/>
    </source>
</evidence>
<sequence length="4926" mass="523944">MNERTLSASAVIKEVTGNPIVVRPGEPAVLATQGSLLKANDLLFTPAGSELVLAVNNELFLVEENCIGCINIAANDALGVAVALVDGGLTVSEQEGATELDVAGIQEAILAGEDPTQTLEAAAAGETPAGSALGTSSTVVMSLAQTIAATLFETNAISNEREEFDYDGGNSIVVAEGGLLINTTITEGNLFDGTYPQQTVTQASIAAGTFALDPATFVPVTGSLTSLLSELNAEVTSSGEPVEFTYDSTLNAIIGTQNGEAVLTIDIDATPSGKNINLTLTTTLEKPIDHNNELGTQGLVRFTDNLLQVNLTITGADIKNNPLKQPLSITVGVVDGDDQTAIEVSESYTEETTLSAQDPFETSGTVFELGADKLKSISFDPEATDLFAGILSDNRETEAILSADGMTLALVIKNNPNEVVLEVSLSDDGTFTIKQNLPLEQTNNQDRLDFAIPVTSIDYDGDVVTNVVNYAVVDGASPWVELPASTTPVMESQLDSGAKVASTGTLGYVGSDALQHFEIDVDAFNSQYNAILSSGDSAVSLVDTTIDPSATARSYAGQDENGATVFTITLQANGSYEFVLVKPLDHQAPTDSMSADNNRYDLDFPIYAVDTDGDKSDADTQRQGEQASILTVSVIDDVSTLKDAILFSDIVEPNVGTAGEKTTAQNIFTDKSQDGDQVTHFTHGGNEYKLDDYQPDNDGVYAISLDPVGDDSSVGTVYITREGDISFRPNSDILHNAITSTNDILSTTLEVFTQDGDGDIDSVDVTLEIKDGDNIQFSGDLTLSFDETQGAQVFTHDGNGQPLDIGIQVGSDHVASVKFVTDENATSVLNTITVDQAPTYVHVIDDGQSVVVSLSSDPTETSSYVLQATLDQDAQGTRVGTYHVTQHQAFDQTADELTVKFPFVAQDTDGDTTADSIDVTVFDGADIRVGKPNSNLSLKETLSLDGSPENAISKHSTVKFIQGSDEIDTVEWLVSDAAKAELASITTQGKPTTYDVTGDLIRVFTTDEHDAELDVLTFKLDSDKSGGYTVTQYLPVDNDLTENKDLFELSIIATDTDGDPTVANIDITLRDGANTKLSTSSLTYKEKESQFGEAKSGSVKLREGSDGVYEVTVTLDNEAEVMTWTSQGQPLDLIKSGNDYTLVYENAPNTNVLEFIFDKSTGGYQVIQHHPIDQDATNLSKLAFTVTARSSDDNDVQTSIDVTIKDGVETSIRNSSISYTEKQQGAEPDTTYGFKTGSVNIKAGVDGVQRVEVDIDDANELSAWTSQGKELELVTETNGNDFALVYKDDPSSVVLEFNFDDETGDYSVEQLLPIDQTAGEKSVINLSVNAHSSDDQVTSASIAITIKDGAETSLKNRTVTLVEKDDNENQFVKAEVNGDVALKPGVDGVSAIVLTLSQTQVDAINTTWTSQGKDIVVVEDPINNSYLLVYKDDPDTQVLNVSLDEDGNYKVEQLLPIDQVGSTSSLVFAVTASSTDDAQITKTLTVNIKDGVDTKLKNDTVTLKESVDDSGEFATKSVSGDVHLNPGPDGAESRIELANPLDVATWQSNGQNTQLVVSDNTITLLDSNDAKVLELIYYPEDVGGKAAGTYDVVQYAAIDQLTNNLSTLKVNVIATSTDDAPITKQIKVNIKDGVTPSIDVNDSAKLDETSDMSELTPATRTFAQLLDISSGTDAVKSVYFELANNSPFELADLTSEGRELEVRSEDGSYSLFIKGSETEVLNISLEPQTGDVTISQYQPLDNPVNDRIDLKVKATVTDTDGDSASNRFNVTLVDGQGPHIKPITTLDVFEKGIDEVGDGSESNSTLIEFSASSDNIESIELKATGIIVTDQNDAPVTLTADNQTVQFEQTDDGLIGYIGSGASKETVLEVTVNSDYTDNDFGQVEFTLLKNVDHPNAGTDSLKLQLPVVASDFDGDTSQNGVNQPYVTVNLIDDVSTLKPTLVFDDVTEPTLGTQGTTTATQNIFSDVSKDGDQVTHFVYENKTYQLDDYTPNNLGVYAIALDDTLSANGIGTVYITRDGDIAFKPNSDIQHSSLTTTNDVLTAKLEVFTKDGDNDVDSAEVSIKIKDGADIGFNGALDVSWIEVNAIKTITTDSDGETLNVGLTRGSDPLASLLFVADNDASSVLNNITVDGSATYVHILNGGDSVVVSSSETQPLDVAQYILQATLGKDAQGKPNGDYSITQYKPFDQAELPTDSAEILLPLVATDRDGDPTAQVIKLSVKDGQDITVSNTQSSVRLNETLTLDGSEGNAISQHDSVSFVAGVDGIDSVKWLDNAALDTLLDDITSQGQQTKHSVSDGTIRVYLENGGQQQDVIKFELDSGVSGGYTVTQYLPIDNANDATTNLDQLDLAIVATDKDGDETIANIKVELKDGVETSIQDSRQELTETLDSDGNFASSTVSGDTQLKPGSDGATTSIKLANYDEVHGTVANQFKGWSSNGNDISVTQTDTTITLSDAETGEKVLELTYYPIDIGQLGEPDYKPAGTYDVTQFRAIDQPEGNVSQLQVLVTSSSTDDQDKTADINIDIIDGTTPTIITNNDAALTETVNMTSNTPANDAFSQMLTINSGTDAVDSVIFDLAETSVYQLVNLTSSGQELVVQSQDASYSLFIKDSNIEVLNISINKATGDVLVEQYQPLDNPLSNDIVLTLDATVTDTDGDSASTRFNLTLTDGADPRIDQIGNIVVNEYGIGISNKSEFGSAKIQLEPSSDNIKQFTVDTTAITVADKDGNPISPLTAGNQPVQYEQINGGYRGFVQDGNKKLTVFEVKINSDYTSDDFGKVDFKLVRGIDHPDSGNDSLFVSMPVIAADFDGDSSPAQQLKVEIVDSFSNAKNVTINLVEGNSTSSNGITVVNYKQADRLDNLEIEVPAANQGKFAFGDINNPSNKFDLDTLGTNQGMAVLAKNSQGEWAQVGVLTLITKGSNVRVKFTADDSVDHANGPLSTTFTMTAIDNDGDRDSSNLSLTIKDKVSELNIADISGDEDTDIAVSLEVDLHDADGEQIQSLNLGDPQGGSFWYRDPLNGGALTEVTGLLAADKLQVSGSDVLSIDNILYRPDPHFSTDSQGFEVNATVKVERAGHPVETHTGKIGIVVDGVADKPTITSKFSLLEEGQEDSLIKLNFEFETVDQTDASAESIVYELKFNSANTGDSHQLAQANGTLLVADDNGIYHLTSDQIDNVYLAAKGDFSGSVLVDVKAISHEPFTSSTNSTDKTITVDVTPVVDPISFQVERVRVNEDSEFKLKNHVLVNELEDSDGSESRYVYLKDLPDGTVVTHINHEGDRAIIMGGVAFSLDDANIPSALKLNLVDPVGDSVEDDVDLIIDYALIESGVAGIVPPKDSNVDFVFDVEVKVVDSASYANNTHEQVSQSMGEKTINVDIKGIADAPMMEADSNATWQVLKDSEGAITGVKTATPIDENGSILLDFGVLSGETQYNNAGPDGSETVSVVLYAASGNLADYKIEDSDGNEISLTYAGMKNGHPQYEADITQGDIKITPKSNNTEDVHLKAKIIVTENDGNELVTEKDIIIEVIPEITGFTNGFVVDSDDGNNTPLEDQSNNVKWYPGKLTDREEGGDHEFVSKLVISGNAAESNAKLEDIELSIKTHQAIDKVLVNGIEAIASNDKFTFDATDEVTIVAADGEALTAGNVKISALVTPIDSSADFVLNSTVYVSEVDVDSTDIHGAAIIETESYSGKLNVDIRPVVETDGSLNIIDGDENTISASQTNDKGSVSFTINREAQSGLFVGDANNSDYSINFIDLDADSAGESNQDERVTQVVIEFAGASQSVLDQLYVQGAINNGDGTWTVTNEDSFIVFAPNGVSETVTVNVHALVVDKGEDNEDSINEAEVSAAVKKTQSFQVTFDDPDPIAVADGEAASASIDNSVAITGFEDQTIQLDSALRGKLTFSELANLDDNGTNDQITIVFDVSNLPEIAKVTSGTGERNFVNGKFAFTIDANDINQDGSLKEGALGNAAITLIKDFAGDFIIPVSIVVTDMVSGDENIVTEQVKFDITPVVDGVTKGSGVVVQTVGDDDFSNGEDAPGIIQANTAYEDSQIVLDLNQFTFKDEDTELSQGVESFATINVSSSVGSVSYANNIAGVTVNQDGTLDITASLLPQGTSVESVLAEVMFTPTKDFSGDVTVTLDGTIIDKTDNVGSTTANFKQTFSVDVVSVVDGVTLDSLGDKVINGNEDSPMSLSVLDFTLDDTDGSEEFVSFKLIDVPEDFLVESTSPDFSVSNNGGGVWSIKIVSAVNESVDLSDIQIIPPENFSGVANIGYVVFTQEEVDQQPSEQQGRITLNVAAQADAIDTRIDTDATGQEHNGEGTGLVDIKIDARVVDNTDSISSGAHHTENNPETVYIKVENIPDGVSVVLPEYTQGLDLSSGDYIAYQELDNGVYTGNWIVETNLQQVEMIQLDLTGTDYNSDAWRGDNPQIVVKVSANDNGAIETVSGTAIQLAITPENDKPVVVAQSSYVTNEDVPLSITSIQISDADILDNPNTNITVTIGNTTGTLAFGSQSLQFASSNNIVISNDSDGNLVLDGTIEAINQLLAGTEVSSDKGLLFSADENSHLDAQLSINVTDNGNNGDVNGDGVVDVNDALTSDEIKVDIIVNPVSDKPTLDAERNRYFVATNDAQLAVIPLLGLIPALAVASESLSVQFDGVPFGTVIKVGGVSATLNSDGVYEAEVPQGGDTDIVIEVPAGISLSDTNIEIKAVSTDGTAEPAWSDPVTINITTGSTQSIIGSGGDDYLINILDNDEISLVGDSGDDILLGGEGNDTLQGGLGDDVLIAGAGDDQLQGGLGNDILTGGSGHDVFIWTTADIDSSNPHIDKITDFNADKSVGADKDVIDLSEIFTSEDSMESILGRITAEKEGDKINIEIFNEEGGEPVQTIVLENQAGYTLDGGSSNLMDDLIRNEFIKLTHQE</sequence>
<feature type="compositionally biased region" description="Polar residues" evidence="2">
    <location>
        <begin position="2395"/>
        <end position="2405"/>
    </location>
</feature>
<dbReference type="InterPro" id="IPR011049">
    <property type="entry name" value="Serralysin-like_metalloprot_C"/>
</dbReference>
<dbReference type="Proteomes" id="UP000186039">
    <property type="component" value="Unassembled WGS sequence"/>
</dbReference>
<dbReference type="Pfam" id="PF19116">
    <property type="entry name" value="DUF5801"/>
    <property type="match status" value="2"/>
</dbReference>
<dbReference type="NCBIfam" id="NF033682">
    <property type="entry name" value="retention_LapA"/>
    <property type="match status" value="1"/>
</dbReference>
<name>A0ABX3FER6_9VIBR</name>
<evidence type="ECO:0000313" key="5">
    <source>
        <dbReference type="Proteomes" id="UP000186039"/>
    </source>
</evidence>
<evidence type="ECO:0000259" key="3">
    <source>
        <dbReference type="Pfam" id="PF19116"/>
    </source>
</evidence>
<reference evidence="4 5" key="1">
    <citation type="submission" date="2016-09" db="EMBL/GenBank/DDBJ databases">
        <title>Genomic Taxonomy of the Vibrionaceae.</title>
        <authorList>
            <person name="Gonzalez-Castillo A."/>
            <person name="Gomez-Gil B."/>
            <person name="Enciso-Ibarra K."/>
        </authorList>
    </citation>
    <scope>NUCLEOTIDE SEQUENCE [LARGE SCALE GENOMIC DNA]</scope>
    <source>
        <strain evidence="4 5">CAIM 1902</strain>
    </source>
</reference>
<dbReference type="PROSITE" id="PS00330">
    <property type="entry name" value="HEMOLYSIN_CALCIUM"/>
    <property type="match status" value="2"/>
</dbReference>
<feature type="region of interest" description="Disordered" evidence="2">
    <location>
        <begin position="2392"/>
        <end position="2413"/>
    </location>
</feature>
<accession>A0ABX3FER6</accession>
<dbReference type="PRINTS" id="PR00313">
    <property type="entry name" value="CABNDNGRPT"/>
</dbReference>
<dbReference type="EMBL" id="MJMH01000174">
    <property type="protein sequence ID" value="OLQ91245.1"/>
    <property type="molecule type" value="Genomic_DNA"/>
</dbReference>
<comment type="caution">
    <text evidence="4">The sequence shown here is derived from an EMBL/GenBank/DDBJ whole genome shotgun (WGS) entry which is preliminary data.</text>
</comment>
<dbReference type="RefSeq" id="WP_075715271.1">
    <property type="nucleotide sequence ID" value="NZ_AP019655.1"/>
</dbReference>
<feature type="domain" description="DUF5801" evidence="3">
    <location>
        <begin position="1646"/>
        <end position="1770"/>
    </location>
</feature>